<evidence type="ECO:0000256" key="4">
    <source>
        <dbReference type="ARBA" id="ARBA00022777"/>
    </source>
</evidence>
<dbReference type="EMBL" id="FQVQ01000019">
    <property type="protein sequence ID" value="SHF78151.1"/>
    <property type="molecule type" value="Genomic_DNA"/>
</dbReference>
<evidence type="ECO:0000256" key="5">
    <source>
        <dbReference type="ARBA" id="ARBA00022840"/>
    </source>
</evidence>
<evidence type="ECO:0000256" key="6">
    <source>
        <dbReference type="ARBA" id="ARBA00023141"/>
    </source>
</evidence>
<feature type="binding site" evidence="7">
    <location>
        <begin position="11"/>
        <end position="16"/>
    </location>
    <ligand>
        <name>ATP</name>
        <dbReference type="ChEBI" id="CHEBI:30616"/>
    </ligand>
</feature>
<evidence type="ECO:0000256" key="1">
    <source>
        <dbReference type="ARBA" id="ARBA00022605"/>
    </source>
</evidence>
<keyword evidence="7" id="KW-0963">Cytoplasm</keyword>
<evidence type="ECO:0000313" key="8">
    <source>
        <dbReference type="EMBL" id="SHF78151.1"/>
    </source>
</evidence>
<dbReference type="PANTHER" id="PTHR21087">
    <property type="entry name" value="SHIKIMATE KINASE"/>
    <property type="match status" value="1"/>
</dbReference>
<comment type="subunit">
    <text evidence="7">Monomer.</text>
</comment>
<dbReference type="InterPro" id="IPR000623">
    <property type="entry name" value="Shikimate_kinase/TSH1"/>
</dbReference>
<dbReference type="GO" id="GO:0004765">
    <property type="term" value="F:shikimate kinase activity"/>
    <property type="evidence" value="ECO:0007669"/>
    <property type="project" value="UniProtKB-UniRule"/>
</dbReference>
<dbReference type="GO" id="GO:0009423">
    <property type="term" value="P:chorismate biosynthetic process"/>
    <property type="evidence" value="ECO:0007669"/>
    <property type="project" value="UniProtKB-UniRule"/>
</dbReference>
<dbReference type="UniPathway" id="UPA00053">
    <property type="reaction ID" value="UER00088"/>
</dbReference>
<comment type="pathway">
    <text evidence="7">Metabolic intermediate biosynthesis; chorismate biosynthesis; chorismate from D-erythrose 4-phosphate and phosphoenolpyruvate: step 5/7.</text>
</comment>
<evidence type="ECO:0000313" key="9">
    <source>
        <dbReference type="Proteomes" id="UP000184147"/>
    </source>
</evidence>
<comment type="function">
    <text evidence="7">Catalyzes the specific phosphorylation of the 3-hydroxyl group of shikimic acid using ATP as a cosubstrate.</text>
</comment>
<dbReference type="STRING" id="1124188.SAMN05444377_11925"/>
<dbReference type="Gene3D" id="3.40.50.300">
    <property type="entry name" value="P-loop containing nucleotide triphosphate hydrolases"/>
    <property type="match status" value="1"/>
</dbReference>
<dbReference type="Pfam" id="PF01202">
    <property type="entry name" value="SKI"/>
    <property type="match status" value="1"/>
</dbReference>
<proteinExistence type="inferred from homology"/>
<dbReference type="GO" id="GO:0009073">
    <property type="term" value="P:aromatic amino acid family biosynthetic process"/>
    <property type="evidence" value="ECO:0007669"/>
    <property type="project" value="UniProtKB-KW"/>
</dbReference>
<dbReference type="InterPro" id="IPR031322">
    <property type="entry name" value="Shikimate/glucono_kinase"/>
</dbReference>
<dbReference type="HAMAP" id="MF_00109">
    <property type="entry name" value="Shikimate_kinase"/>
    <property type="match status" value="1"/>
</dbReference>
<feature type="binding site" evidence="7">
    <location>
        <position position="33"/>
    </location>
    <ligand>
        <name>substrate</name>
    </ligand>
</feature>
<dbReference type="RefSeq" id="WP_073365172.1">
    <property type="nucleotide sequence ID" value="NZ_FQVQ01000019.1"/>
</dbReference>
<dbReference type="AlphaFoldDB" id="A0A1M5EGF6"/>
<feature type="binding site" evidence="7">
    <location>
        <position position="57"/>
    </location>
    <ligand>
        <name>substrate</name>
    </ligand>
</feature>
<dbReference type="SUPFAM" id="SSF52540">
    <property type="entry name" value="P-loop containing nucleoside triphosphate hydrolases"/>
    <property type="match status" value="1"/>
</dbReference>
<dbReference type="GO" id="GO:0005524">
    <property type="term" value="F:ATP binding"/>
    <property type="evidence" value="ECO:0007669"/>
    <property type="project" value="UniProtKB-UniRule"/>
</dbReference>
<dbReference type="InterPro" id="IPR027417">
    <property type="entry name" value="P-loop_NTPase"/>
</dbReference>
<sequence length="176" mass="20044">MFKVVLTGYMGSGKSTIGALLAQQLGCALVELDFEIEAAAGISIPTLFAEKGELAFRKLEHHSFEQWMQSPDSFVMSTGGGTPCYYNHHEWLQREHVYSVYLKGSVATLAQRLQSQKAQRPLIQNLPEAELEEYIAKHLFDRNYYYLQSRFIVPIDGKTPEEIVMEIRQWLAQKGV</sequence>
<keyword evidence="4 7" id="KW-0418">Kinase</keyword>
<dbReference type="GO" id="GO:0000287">
    <property type="term" value="F:magnesium ion binding"/>
    <property type="evidence" value="ECO:0007669"/>
    <property type="project" value="UniProtKB-UniRule"/>
</dbReference>
<dbReference type="PANTHER" id="PTHR21087:SF16">
    <property type="entry name" value="SHIKIMATE KINASE 1, CHLOROPLASTIC"/>
    <property type="match status" value="1"/>
</dbReference>
<keyword evidence="5 7" id="KW-0067">ATP-binding</keyword>
<keyword evidence="3 7" id="KW-0547">Nucleotide-binding</keyword>
<evidence type="ECO:0000256" key="2">
    <source>
        <dbReference type="ARBA" id="ARBA00022679"/>
    </source>
</evidence>
<evidence type="ECO:0000256" key="7">
    <source>
        <dbReference type="HAMAP-Rule" id="MF_00109"/>
    </source>
</evidence>
<keyword evidence="2 7" id="KW-0808">Transferase</keyword>
<keyword evidence="1 7" id="KW-0028">Amino-acid biosynthesis</keyword>
<dbReference type="GO" id="GO:0008652">
    <property type="term" value="P:amino acid biosynthetic process"/>
    <property type="evidence" value="ECO:0007669"/>
    <property type="project" value="UniProtKB-KW"/>
</dbReference>
<dbReference type="CDD" id="cd00464">
    <property type="entry name" value="SK"/>
    <property type="match status" value="1"/>
</dbReference>
<comment type="caution">
    <text evidence="7">Lacks conserved residue(s) required for the propagation of feature annotation.</text>
</comment>
<dbReference type="EC" id="2.7.1.71" evidence="7"/>
<accession>A0A1M5EGF6</accession>
<feature type="binding site" evidence="7">
    <location>
        <position position="15"/>
    </location>
    <ligand>
        <name>Mg(2+)</name>
        <dbReference type="ChEBI" id="CHEBI:18420"/>
    </ligand>
</feature>
<evidence type="ECO:0000256" key="3">
    <source>
        <dbReference type="ARBA" id="ARBA00022741"/>
    </source>
</evidence>
<keyword evidence="9" id="KW-1185">Reference proteome</keyword>
<comment type="similarity">
    <text evidence="7">Belongs to the shikimate kinase family.</text>
</comment>
<gene>
    <name evidence="7" type="primary">aroK</name>
    <name evidence="8" type="ORF">SAMN05444377_11925</name>
</gene>
<feature type="binding site" evidence="7">
    <location>
        <position position="120"/>
    </location>
    <ligand>
        <name>ATP</name>
        <dbReference type="ChEBI" id="CHEBI:30616"/>
    </ligand>
</feature>
<protein>
    <recommendedName>
        <fullName evidence="7">Shikimate kinase</fullName>
        <shortName evidence="7">SK</shortName>
        <ecNumber evidence="7">2.7.1.71</ecNumber>
    </recommendedName>
</protein>
<name>A0A1M5EGF6_9FLAO</name>
<dbReference type="PRINTS" id="PR01100">
    <property type="entry name" value="SHIKIMTKNASE"/>
</dbReference>
<feature type="binding site" evidence="7">
    <location>
        <position position="142"/>
    </location>
    <ligand>
        <name>substrate</name>
    </ligand>
</feature>
<dbReference type="GO" id="GO:0005829">
    <property type="term" value="C:cytosol"/>
    <property type="evidence" value="ECO:0007669"/>
    <property type="project" value="TreeGrafter"/>
</dbReference>
<feature type="binding site" evidence="7">
    <location>
        <position position="80"/>
    </location>
    <ligand>
        <name>substrate</name>
    </ligand>
</feature>
<organism evidence="8 9">
    <name type="scientific">Flavobacterium fontis</name>
    <dbReference type="NCBI Taxonomy" id="1124188"/>
    <lineage>
        <taxon>Bacteria</taxon>
        <taxon>Pseudomonadati</taxon>
        <taxon>Bacteroidota</taxon>
        <taxon>Flavobacteriia</taxon>
        <taxon>Flavobacteriales</taxon>
        <taxon>Flavobacteriaceae</taxon>
        <taxon>Flavobacterium</taxon>
    </lineage>
</organism>
<comment type="subcellular location">
    <subcellularLocation>
        <location evidence="7">Cytoplasm</location>
    </subcellularLocation>
</comment>
<keyword evidence="7" id="KW-0460">Magnesium</keyword>
<reference evidence="8 9" key="1">
    <citation type="submission" date="2016-11" db="EMBL/GenBank/DDBJ databases">
        <authorList>
            <person name="Jaros S."/>
            <person name="Januszkiewicz K."/>
            <person name="Wedrychowicz H."/>
        </authorList>
    </citation>
    <scope>NUCLEOTIDE SEQUENCE [LARGE SCALE GENOMIC DNA]</scope>
    <source>
        <strain evidence="8 9">DSM 25660</strain>
    </source>
</reference>
<keyword evidence="7" id="KW-0479">Metal-binding</keyword>
<dbReference type="Proteomes" id="UP000184147">
    <property type="component" value="Unassembled WGS sequence"/>
</dbReference>
<keyword evidence="6 7" id="KW-0057">Aromatic amino acid biosynthesis</keyword>
<comment type="cofactor">
    <cofactor evidence="7">
        <name>Mg(2+)</name>
        <dbReference type="ChEBI" id="CHEBI:18420"/>
    </cofactor>
    <text evidence="7">Binds 1 Mg(2+) ion per subunit.</text>
</comment>
<dbReference type="OrthoDB" id="9800332at2"/>
<comment type="catalytic activity">
    <reaction evidence="7">
        <text>shikimate + ATP = 3-phosphoshikimate + ADP + H(+)</text>
        <dbReference type="Rhea" id="RHEA:13121"/>
        <dbReference type="ChEBI" id="CHEBI:15378"/>
        <dbReference type="ChEBI" id="CHEBI:30616"/>
        <dbReference type="ChEBI" id="CHEBI:36208"/>
        <dbReference type="ChEBI" id="CHEBI:145989"/>
        <dbReference type="ChEBI" id="CHEBI:456216"/>
        <dbReference type="EC" id="2.7.1.71"/>
    </reaction>
</comment>